<dbReference type="AlphaFoldDB" id="A0A1V1PBL2"/>
<protein>
    <recommendedName>
        <fullName evidence="4">Acriflavin resistance protein</fullName>
    </recommendedName>
</protein>
<feature type="transmembrane region" description="Helical" evidence="1">
    <location>
        <begin position="382"/>
        <end position="402"/>
    </location>
</feature>
<dbReference type="Gene3D" id="1.20.1640.10">
    <property type="entry name" value="Multidrug efflux transporter AcrB transmembrane domain"/>
    <property type="match status" value="1"/>
</dbReference>
<reference evidence="3" key="1">
    <citation type="submission" date="2012-11" db="EMBL/GenBank/DDBJ databases">
        <authorList>
            <person name="Lucero-Rivera Y.E."/>
            <person name="Tovar-Ramirez D."/>
        </authorList>
    </citation>
    <scope>NUCLEOTIDE SEQUENCE [LARGE SCALE GENOMIC DNA]</scope>
    <source>
        <strain evidence="3">Araruama</strain>
    </source>
</reference>
<dbReference type="InterPro" id="IPR027463">
    <property type="entry name" value="AcrB_DN_DC_subdom"/>
</dbReference>
<dbReference type="PANTHER" id="PTHR32063:SF33">
    <property type="entry name" value="RND SUPERFAMILY EFFLUX PUMP PERMEASE COMPONENT"/>
    <property type="match status" value="1"/>
</dbReference>
<proteinExistence type="predicted"/>
<dbReference type="InterPro" id="IPR001036">
    <property type="entry name" value="Acrflvin-R"/>
</dbReference>
<accession>A0A1V1PBL2</accession>
<sequence length="417" mass="46652">MKQIIAAVAKNPVLPNLLMLSILIFGFINFTQLRRETMPEMEMGTVQVKMIYPGASAEEIEEAIIVKIENNLNGIDGINYISSVARESMATVKVILEDKVSDQQLVFQEIKDSVNRIPDFPADCEKPNIQLIKTRSNAMILVLHGNAPERTMRELALDISDELIAKGASQVNVGGIRDYEIAIEVKREMLRSYDLTMSTITNVIKQGSLNIASGSIKTNAEEYKIEIKGKKYNAEDYRNLLVKTRPDGSAIRLFQVADVYETFEEGKCQGRFEGKDAVLISVLRSSDEDLIKLADKIKKYVHTKQPELPEGIDLSILSDYSESVTQRIDLLITNAWQGLILLFFALWFFLDIKLAFWVSVGIPISFAFTGGLMGISGETLNSVTLFGLILVLGIVVDDAIVFSENIHLHQKIKIYPQ</sequence>
<dbReference type="GO" id="GO:0005886">
    <property type="term" value="C:plasma membrane"/>
    <property type="evidence" value="ECO:0007669"/>
    <property type="project" value="TreeGrafter"/>
</dbReference>
<dbReference type="SUPFAM" id="SSF82693">
    <property type="entry name" value="Multidrug efflux transporter AcrB pore domain, PN1, PN2, PC1 and PC2 subdomains"/>
    <property type="match status" value="2"/>
</dbReference>
<evidence type="ECO:0000313" key="3">
    <source>
        <dbReference type="Proteomes" id="UP000189670"/>
    </source>
</evidence>
<comment type="caution">
    <text evidence="2">The sequence shown here is derived from an EMBL/GenBank/DDBJ whole genome shotgun (WGS) entry which is preliminary data.</text>
</comment>
<keyword evidence="1" id="KW-1133">Transmembrane helix</keyword>
<dbReference type="GO" id="GO:0042910">
    <property type="term" value="F:xenobiotic transmembrane transporter activity"/>
    <property type="evidence" value="ECO:0007669"/>
    <property type="project" value="TreeGrafter"/>
</dbReference>
<evidence type="ECO:0008006" key="4">
    <source>
        <dbReference type="Google" id="ProtNLM"/>
    </source>
</evidence>
<gene>
    <name evidence="2" type="ORF">OMM_01936</name>
</gene>
<dbReference type="Gene3D" id="3.30.70.1430">
    <property type="entry name" value="Multidrug efflux transporter AcrB pore domain"/>
    <property type="match status" value="1"/>
</dbReference>
<feature type="transmembrane region" description="Helical" evidence="1">
    <location>
        <begin position="356"/>
        <end position="375"/>
    </location>
</feature>
<dbReference type="SUPFAM" id="SSF82866">
    <property type="entry name" value="Multidrug efflux transporter AcrB transmembrane domain"/>
    <property type="match status" value="1"/>
</dbReference>
<dbReference type="PANTHER" id="PTHR32063">
    <property type="match status" value="1"/>
</dbReference>
<evidence type="ECO:0000313" key="2">
    <source>
        <dbReference type="EMBL" id="ETR72153.1"/>
    </source>
</evidence>
<dbReference type="EMBL" id="ATBP01000178">
    <property type="protein sequence ID" value="ETR72153.1"/>
    <property type="molecule type" value="Genomic_DNA"/>
</dbReference>
<dbReference type="Proteomes" id="UP000189670">
    <property type="component" value="Unassembled WGS sequence"/>
</dbReference>
<feature type="transmembrane region" description="Helical" evidence="1">
    <location>
        <begin position="12"/>
        <end position="31"/>
    </location>
</feature>
<dbReference type="SUPFAM" id="SSF82714">
    <property type="entry name" value="Multidrug efflux transporter AcrB TolC docking domain, DN and DC subdomains"/>
    <property type="match status" value="1"/>
</dbReference>
<name>A0A1V1PBL2_9BACT</name>
<keyword evidence="1" id="KW-0812">Transmembrane</keyword>
<keyword evidence="1" id="KW-0472">Membrane</keyword>
<dbReference type="Gene3D" id="3.30.2090.10">
    <property type="entry name" value="Multidrug efflux transporter AcrB TolC docking domain, DN and DC subdomains"/>
    <property type="match status" value="1"/>
</dbReference>
<dbReference type="PRINTS" id="PR00702">
    <property type="entry name" value="ACRIFLAVINRP"/>
</dbReference>
<feature type="transmembrane region" description="Helical" evidence="1">
    <location>
        <begin position="330"/>
        <end position="350"/>
    </location>
</feature>
<dbReference type="Gene3D" id="3.30.70.1320">
    <property type="entry name" value="Multidrug efflux transporter AcrB pore domain like"/>
    <property type="match status" value="1"/>
</dbReference>
<evidence type="ECO:0000256" key="1">
    <source>
        <dbReference type="SAM" id="Phobius"/>
    </source>
</evidence>
<dbReference type="Pfam" id="PF00873">
    <property type="entry name" value="ACR_tran"/>
    <property type="match status" value="1"/>
</dbReference>
<organism evidence="2 3">
    <name type="scientific">Candidatus Magnetoglobus multicellularis str. Araruama</name>
    <dbReference type="NCBI Taxonomy" id="890399"/>
    <lineage>
        <taxon>Bacteria</taxon>
        <taxon>Pseudomonadati</taxon>
        <taxon>Thermodesulfobacteriota</taxon>
        <taxon>Desulfobacteria</taxon>
        <taxon>Desulfobacterales</taxon>
        <taxon>Desulfobacteraceae</taxon>
        <taxon>Candidatus Magnetoglobus</taxon>
    </lineage>
</organism>